<dbReference type="Proteomes" id="UP000054342">
    <property type="component" value="Unassembled WGS sequence"/>
</dbReference>
<keyword evidence="1" id="KW-0472">Membrane</keyword>
<dbReference type="EMBL" id="KN847323">
    <property type="protein sequence ID" value="KIW49632.1"/>
    <property type="molecule type" value="Genomic_DNA"/>
</dbReference>
<organism evidence="2 3">
    <name type="scientific">Exophiala xenobiotica</name>
    <dbReference type="NCBI Taxonomy" id="348802"/>
    <lineage>
        <taxon>Eukaryota</taxon>
        <taxon>Fungi</taxon>
        <taxon>Dikarya</taxon>
        <taxon>Ascomycota</taxon>
        <taxon>Pezizomycotina</taxon>
        <taxon>Eurotiomycetes</taxon>
        <taxon>Chaetothyriomycetidae</taxon>
        <taxon>Chaetothyriales</taxon>
        <taxon>Herpotrichiellaceae</taxon>
        <taxon>Exophiala</taxon>
    </lineage>
</organism>
<evidence type="ECO:0000256" key="1">
    <source>
        <dbReference type="SAM" id="Phobius"/>
    </source>
</evidence>
<evidence type="ECO:0000313" key="3">
    <source>
        <dbReference type="Proteomes" id="UP000054342"/>
    </source>
</evidence>
<evidence type="ECO:0000313" key="2">
    <source>
        <dbReference type="EMBL" id="KIW49632.1"/>
    </source>
</evidence>
<gene>
    <name evidence="2" type="ORF">PV05_11299</name>
</gene>
<reference evidence="2 3" key="1">
    <citation type="submission" date="2015-01" db="EMBL/GenBank/DDBJ databases">
        <title>The Genome Sequence of Exophiala xenobiotica CBS118157.</title>
        <authorList>
            <consortium name="The Broad Institute Genomics Platform"/>
            <person name="Cuomo C."/>
            <person name="de Hoog S."/>
            <person name="Gorbushina A."/>
            <person name="Stielow B."/>
            <person name="Teixiera M."/>
            <person name="Abouelleil A."/>
            <person name="Chapman S.B."/>
            <person name="Priest M."/>
            <person name="Young S.K."/>
            <person name="Wortman J."/>
            <person name="Nusbaum C."/>
            <person name="Birren B."/>
        </authorList>
    </citation>
    <scope>NUCLEOTIDE SEQUENCE [LARGE SCALE GENOMIC DNA]</scope>
    <source>
        <strain evidence="2 3">CBS 118157</strain>
    </source>
</reference>
<dbReference type="RefSeq" id="XP_013310216.1">
    <property type="nucleotide sequence ID" value="XM_013454762.1"/>
</dbReference>
<keyword evidence="1" id="KW-0812">Transmembrane</keyword>
<dbReference type="GeneID" id="25333207"/>
<protein>
    <submittedName>
        <fullName evidence="2">Uncharacterized protein</fullName>
    </submittedName>
</protein>
<dbReference type="AlphaFoldDB" id="A0A0D2CIE6"/>
<sequence>MNGLLSFLHPDAVSNSIFNTWVDAHLDVHADENFARAFTVLMVAVQLAAYRFIRHYVKSSQEQDK</sequence>
<feature type="transmembrane region" description="Helical" evidence="1">
    <location>
        <begin position="34"/>
        <end position="53"/>
    </location>
</feature>
<keyword evidence="1" id="KW-1133">Transmembrane helix</keyword>
<dbReference type="HOGENOM" id="CLU_2849710_0_0_1"/>
<keyword evidence="3" id="KW-1185">Reference proteome</keyword>
<proteinExistence type="predicted"/>
<name>A0A0D2CIE6_9EURO</name>
<accession>A0A0D2CIE6</accession>
<dbReference type="OrthoDB" id="4160565at2759"/>